<dbReference type="RefSeq" id="WP_145647885.1">
    <property type="nucleotide sequence ID" value="NZ_VLLB01000001.1"/>
</dbReference>
<protein>
    <submittedName>
        <fullName evidence="3">Uncharacterized protein</fullName>
    </submittedName>
</protein>
<evidence type="ECO:0000313" key="3">
    <source>
        <dbReference type="EMBL" id="TWI70200.1"/>
    </source>
</evidence>
<organism evidence="3 4">
    <name type="scientific">Pseudoduganella lurida</name>
    <dbReference type="NCBI Taxonomy" id="1036180"/>
    <lineage>
        <taxon>Bacteria</taxon>
        <taxon>Pseudomonadati</taxon>
        <taxon>Pseudomonadota</taxon>
        <taxon>Betaproteobacteria</taxon>
        <taxon>Burkholderiales</taxon>
        <taxon>Oxalobacteraceae</taxon>
        <taxon>Telluria group</taxon>
        <taxon>Pseudoduganella</taxon>
    </lineage>
</organism>
<evidence type="ECO:0000256" key="2">
    <source>
        <dbReference type="SAM" id="SignalP"/>
    </source>
</evidence>
<keyword evidence="4" id="KW-1185">Reference proteome</keyword>
<name>A0A562RPA6_9BURK</name>
<dbReference type="Proteomes" id="UP000318431">
    <property type="component" value="Unassembled WGS sequence"/>
</dbReference>
<dbReference type="PROSITE" id="PS51257">
    <property type="entry name" value="PROKAR_LIPOPROTEIN"/>
    <property type="match status" value="1"/>
</dbReference>
<comment type="caution">
    <text evidence="3">The sequence shown here is derived from an EMBL/GenBank/DDBJ whole genome shotgun (WGS) entry which is preliminary data.</text>
</comment>
<evidence type="ECO:0000313" key="4">
    <source>
        <dbReference type="Proteomes" id="UP000318431"/>
    </source>
</evidence>
<feature type="chain" id="PRO_5022094456" evidence="2">
    <location>
        <begin position="26"/>
        <end position="328"/>
    </location>
</feature>
<dbReference type="AlphaFoldDB" id="A0A562RPA6"/>
<feature type="signal peptide" evidence="2">
    <location>
        <begin position="1"/>
        <end position="25"/>
    </location>
</feature>
<feature type="region of interest" description="Disordered" evidence="1">
    <location>
        <begin position="303"/>
        <end position="328"/>
    </location>
</feature>
<proteinExistence type="predicted"/>
<keyword evidence="2" id="KW-0732">Signal</keyword>
<evidence type="ECO:0000256" key="1">
    <source>
        <dbReference type="SAM" id="MobiDB-lite"/>
    </source>
</evidence>
<dbReference type="EMBL" id="VLLB01000001">
    <property type="protein sequence ID" value="TWI70200.1"/>
    <property type="molecule type" value="Genomic_DNA"/>
</dbReference>
<reference evidence="3 4" key="1">
    <citation type="journal article" date="2015" name="Stand. Genomic Sci.">
        <title>Genomic Encyclopedia of Bacterial and Archaeal Type Strains, Phase III: the genomes of soil and plant-associated and newly described type strains.</title>
        <authorList>
            <person name="Whitman W.B."/>
            <person name="Woyke T."/>
            <person name="Klenk H.P."/>
            <person name="Zhou Y."/>
            <person name="Lilburn T.G."/>
            <person name="Beck B.J."/>
            <person name="De Vos P."/>
            <person name="Vandamme P."/>
            <person name="Eisen J.A."/>
            <person name="Garrity G."/>
            <person name="Hugenholtz P."/>
            <person name="Kyrpides N.C."/>
        </authorList>
    </citation>
    <scope>NUCLEOTIDE SEQUENCE [LARGE SCALE GENOMIC DNA]</scope>
    <source>
        <strain evidence="3 4">CGMCC 1.10822</strain>
    </source>
</reference>
<gene>
    <name evidence="3" type="ORF">IP91_01282</name>
</gene>
<accession>A0A562RPA6</accession>
<sequence length="328" mass="34857">MQTNARSLMSRWLAVFLMGAGAACAQPAFEPAGPQAMPGKEVCAGNPKAASGSDTAALAALIAAPEFASVRPLFGAAQPQVMWWVRKARSLDLQALLTAFHEANHMLDFALSACHGNRAVFHYRGEVIVTDYVRGQAPAFAIAAKEIPDELKAQPNGRYAVYFGNRNVYRGDFYPLIDELNAHVAGAEFEVAVAGTPLYRDMAARARSINGNIGGMADFMLYTVAYLKALRAQDPAAWRKLVARKAMMAHVQRLWTAAENVLALAAPLAPEQGGLYQYPTAALDAVYAPALLAELDAAGLRHGSPPRPAAASSGGGFTTPAASFSVPR</sequence>
<dbReference type="OrthoDB" id="8747518at2"/>